<dbReference type="Proteomes" id="UP000887566">
    <property type="component" value="Unplaced"/>
</dbReference>
<organism evidence="1 2">
    <name type="scientific">Plectus sambesii</name>
    <dbReference type="NCBI Taxonomy" id="2011161"/>
    <lineage>
        <taxon>Eukaryota</taxon>
        <taxon>Metazoa</taxon>
        <taxon>Ecdysozoa</taxon>
        <taxon>Nematoda</taxon>
        <taxon>Chromadorea</taxon>
        <taxon>Plectida</taxon>
        <taxon>Plectina</taxon>
        <taxon>Plectoidea</taxon>
        <taxon>Plectidae</taxon>
        <taxon>Plectus</taxon>
    </lineage>
</organism>
<dbReference type="WBParaSite" id="PSAMB.scaffold4678size13888.g24886.t1">
    <property type="protein sequence ID" value="PSAMB.scaffold4678size13888.g24886.t1"/>
    <property type="gene ID" value="PSAMB.scaffold4678size13888.g24886"/>
</dbReference>
<evidence type="ECO:0000313" key="1">
    <source>
        <dbReference type="Proteomes" id="UP000887566"/>
    </source>
</evidence>
<dbReference type="AlphaFoldDB" id="A0A914WNC3"/>
<proteinExistence type="predicted"/>
<reference evidence="2" key="1">
    <citation type="submission" date="2022-11" db="UniProtKB">
        <authorList>
            <consortium name="WormBaseParasite"/>
        </authorList>
    </citation>
    <scope>IDENTIFICATION</scope>
</reference>
<accession>A0A914WNC3</accession>
<keyword evidence="1" id="KW-1185">Reference proteome</keyword>
<name>A0A914WNC3_9BILA</name>
<evidence type="ECO:0000313" key="2">
    <source>
        <dbReference type="WBParaSite" id="PSAMB.scaffold4678size13888.g24886.t1"/>
    </source>
</evidence>
<protein>
    <submittedName>
        <fullName evidence="2">Uncharacterized protein</fullName>
    </submittedName>
</protein>
<sequence length="115" mass="12640">MHDDMRDSDLLIADLNDAPAVTESCMVQAKSGFSYSANMQECMMRLQALKVSQGAIGQVINTVQNCLFDIGDATSGDNIMYRIVASINNLMSDRAATQVKFNLLFKAWCSKFAFG</sequence>